<evidence type="ECO:0000259" key="3">
    <source>
        <dbReference type="Pfam" id="PF07687"/>
    </source>
</evidence>
<dbReference type="GO" id="GO:0050118">
    <property type="term" value="F:N-acetyldiaminopimelate deacetylase activity"/>
    <property type="evidence" value="ECO:0007669"/>
    <property type="project" value="UniProtKB-ARBA"/>
</dbReference>
<keyword evidence="1 4" id="KW-0378">Hydrolase</keyword>
<dbReference type="GO" id="GO:0019877">
    <property type="term" value="P:diaminopimelate biosynthetic process"/>
    <property type="evidence" value="ECO:0007669"/>
    <property type="project" value="UniProtKB-ARBA"/>
</dbReference>
<feature type="binding site" evidence="2">
    <location>
        <position position="365"/>
    </location>
    <ligand>
        <name>Mn(2+)</name>
        <dbReference type="ChEBI" id="CHEBI:29035"/>
        <label>2</label>
    </ligand>
</feature>
<name>A0A1M6EYJ8_9PROT</name>
<dbReference type="GO" id="GO:0046872">
    <property type="term" value="F:metal ion binding"/>
    <property type="evidence" value="ECO:0007669"/>
    <property type="project" value="UniProtKB-KW"/>
</dbReference>
<dbReference type="EMBL" id="FQZF01000006">
    <property type="protein sequence ID" value="SHI90471.1"/>
    <property type="molecule type" value="Genomic_DNA"/>
</dbReference>
<feature type="binding site" evidence="2">
    <location>
        <position position="138"/>
    </location>
    <ligand>
        <name>Mn(2+)</name>
        <dbReference type="ChEBI" id="CHEBI:29035"/>
        <label>2</label>
    </ligand>
</feature>
<dbReference type="Pfam" id="PF07687">
    <property type="entry name" value="M20_dimer"/>
    <property type="match status" value="1"/>
</dbReference>
<keyword evidence="2" id="KW-0479">Metal-binding</keyword>
<gene>
    <name evidence="4" type="ORF">SAMN02745194_01329</name>
</gene>
<dbReference type="CDD" id="cd05666">
    <property type="entry name" value="M20_Acy1-like"/>
    <property type="match status" value="1"/>
</dbReference>
<dbReference type="PANTHER" id="PTHR11014">
    <property type="entry name" value="PEPTIDASE M20 FAMILY MEMBER"/>
    <property type="match status" value="1"/>
</dbReference>
<dbReference type="STRING" id="198092.SAMN02745194_01329"/>
<dbReference type="Proteomes" id="UP000184387">
    <property type="component" value="Unassembled WGS sequence"/>
</dbReference>
<evidence type="ECO:0000256" key="2">
    <source>
        <dbReference type="PIRSR" id="PIRSR005962-1"/>
    </source>
</evidence>
<keyword evidence="2" id="KW-0464">Manganese</keyword>
<dbReference type="InterPro" id="IPR002933">
    <property type="entry name" value="Peptidase_M20"/>
</dbReference>
<feature type="domain" description="Peptidase M20 dimerisation" evidence="3">
    <location>
        <begin position="186"/>
        <end position="278"/>
    </location>
</feature>
<evidence type="ECO:0000256" key="1">
    <source>
        <dbReference type="ARBA" id="ARBA00022801"/>
    </source>
</evidence>
<dbReference type="AlphaFoldDB" id="A0A1M6EYJ8"/>
<dbReference type="PANTHER" id="PTHR11014:SF63">
    <property type="entry name" value="METALLOPEPTIDASE, PUTATIVE (AFU_ORTHOLOGUE AFUA_6G09600)-RELATED"/>
    <property type="match status" value="1"/>
</dbReference>
<dbReference type="Gene3D" id="3.30.70.360">
    <property type="match status" value="1"/>
</dbReference>
<evidence type="ECO:0000313" key="4">
    <source>
        <dbReference type="EMBL" id="SHI90471.1"/>
    </source>
</evidence>
<dbReference type="RefSeq" id="WP_073132850.1">
    <property type="nucleotide sequence ID" value="NZ_FQZF01000006.1"/>
</dbReference>
<sequence>MPSVEALEPLAERMTAWRRDLHAHPELGFEEHRTAAFVARELRAVGMEVEEGIAGTGVVGTVRGLRPGNRAVGLRADMDALAMEEATGAPWASRSPGRMHACGHDGHTAMLLGAANWLAANRDRFAGTVRLIFQPAEESRGGAQAMLREGLFERFPVDAVYAIHNLPGLPLGTIAVPRGAVLASSDTWEVRFRGRGTHGAKPHQGTDAILASAAFVTALQSIVARELDPMQAGVVSVGHLAAGHPEAPNVIPAEVLLRGTARALSAPVRDMLEARIGAMARGVAAMKGVEAEPVYTRRLPPTVNHPAQAVLMHGAAAATVGAQRARDDHPPITAGEDFACMLEARPGAYAWLGTGDPAHPEGWHHNPHFDFNDAALATGAAFLCGIVEAELAA</sequence>
<dbReference type="PIRSF" id="PIRSF005962">
    <property type="entry name" value="Pept_M20D_amidohydro"/>
    <property type="match status" value="1"/>
</dbReference>
<feature type="binding site" evidence="2">
    <location>
        <position position="164"/>
    </location>
    <ligand>
        <name>Mn(2+)</name>
        <dbReference type="ChEBI" id="CHEBI:29035"/>
        <label>2</label>
    </ligand>
</feature>
<dbReference type="InterPro" id="IPR036264">
    <property type="entry name" value="Bact_exopeptidase_dim_dom"/>
</dbReference>
<accession>A0A1M6EYJ8</accession>
<keyword evidence="5" id="KW-1185">Reference proteome</keyword>
<dbReference type="InterPro" id="IPR017439">
    <property type="entry name" value="Amidohydrolase"/>
</dbReference>
<proteinExistence type="predicted"/>
<feature type="binding site" evidence="2">
    <location>
        <position position="104"/>
    </location>
    <ligand>
        <name>Mn(2+)</name>
        <dbReference type="ChEBI" id="CHEBI:29035"/>
        <label>2</label>
    </ligand>
</feature>
<protein>
    <submittedName>
        <fullName evidence="4">Hippurate hydrolase</fullName>
    </submittedName>
</protein>
<dbReference type="SUPFAM" id="SSF53187">
    <property type="entry name" value="Zn-dependent exopeptidases"/>
    <property type="match status" value="1"/>
</dbReference>
<dbReference type="Pfam" id="PF01546">
    <property type="entry name" value="Peptidase_M20"/>
    <property type="match status" value="1"/>
</dbReference>
<comment type="cofactor">
    <cofactor evidence="2">
        <name>Mn(2+)</name>
        <dbReference type="ChEBI" id="CHEBI:29035"/>
    </cofactor>
    <text evidence="2">The Mn(2+) ion enhances activity.</text>
</comment>
<evidence type="ECO:0000313" key="5">
    <source>
        <dbReference type="Proteomes" id="UP000184387"/>
    </source>
</evidence>
<feature type="binding site" evidence="2">
    <location>
        <position position="102"/>
    </location>
    <ligand>
        <name>Mn(2+)</name>
        <dbReference type="ChEBI" id="CHEBI:29035"/>
        <label>2</label>
    </ligand>
</feature>
<dbReference type="FunFam" id="3.30.70.360:FF:000001">
    <property type="entry name" value="N-acetyldiaminopimelate deacetylase"/>
    <property type="match status" value="1"/>
</dbReference>
<dbReference type="InterPro" id="IPR011650">
    <property type="entry name" value="Peptidase_M20_dimer"/>
</dbReference>
<reference evidence="4 5" key="1">
    <citation type="submission" date="2016-11" db="EMBL/GenBank/DDBJ databases">
        <authorList>
            <person name="Jaros S."/>
            <person name="Januszkiewicz K."/>
            <person name="Wedrychowicz H."/>
        </authorList>
    </citation>
    <scope>NUCLEOTIDE SEQUENCE [LARGE SCALE GENOMIC DNA]</scope>
    <source>
        <strain evidence="4 5">DSM 14916</strain>
    </source>
</reference>
<dbReference type="Gene3D" id="3.40.630.10">
    <property type="entry name" value="Zn peptidases"/>
    <property type="match status" value="1"/>
</dbReference>
<organism evidence="4 5">
    <name type="scientific">Muricoccus roseus</name>
    <dbReference type="NCBI Taxonomy" id="198092"/>
    <lineage>
        <taxon>Bacteria</taxon>
        <taxon>Pseudomonadati</taxon>
        <taxon>Pseudomonadota</taxon>
        <taxon>Alphaproteobacteria</taxon>
        <taxon>Acetobacterales</taxon>
        <taxon>Roseomonadaceae</taxon>
        <taxon>Muricoccus</taxon>
    </lineage>
</organism>
<dbReference type="NCBIfam" id="TIGR01891">
    <property type="entry name" value="amidohydrolases"/>
    <property type="match status" value="1"/>
</dbReference>
<dbReference type="SUPFAM" id="SSF55031">
    <property type="entry name" value="Bacterial exopeptidase dimerisation domain"/>
    <property type="match status" value="1"/>
</dbReference>